<feature type="domain" description="Trypanosome variant surface glycoprotein B-type N-terminal" evidence="10">
    <location>
        <begin position="99"/>
        <end position="358"/>
    </location>
</feature>
<evidence type="ECO:0000313" key="12">
    <source>
        <dbReference type="Proteomes" id="UP000000702"/>
    </source>
</evidence>
<dbReference type="GO" id="GO:0098552">
    <property type="term" value="C:side of membrane"/>
    <property type="evidence" value="ECO:0007669"/>
    <property type="project" value="UniProtKB-KW"/>
</dbReference>
<organism evidence="11 12">
    <name type="scientific">Trypanosoma congolense (strain IL3000)</name>
    <dbReference type="NCBI Taxonomy" id="1068625"/>
    <lineage>
        <taxon>Eukaryota</taxon>
        <taxon>Discoba</taxon>
        <taxon>Euglenozoa</taxon>
        <taxon>Kinetoplastea</taxon>
        <taxon>Metakinetoplastina</taxon>
        <taxon>Trypanosomatida</taxon>
        <taxon>Trypanosomatidae</taxon>
        <taxon>Trypanosoma</taxon>
        <taxon>Nannomonas</taxon>
    </lineage>
</organism>
<dbReference type="VEuPathDB" id="TriTrypDB:TcIL3000_0_55670"/>
<keyword evidence="3" id="KW-1003">Cell membrane</keyword>
<reference evidence="11 12" key="2">
    <citation type="journal article" date="2012" name="Proc. Natl. Acad. Sci. U.S.A.">
        <title>Antigenic diversity is generated by distinct evolutionary mechanisms in African trypanosome species.</title>
        <authorList>
            <person name="Jackson A.P."/>
            <person name="Berry A."/>
            <person name="Aslett M."/>
            <person name="Allison H.C."/>
            <person name="Burton P."/>
            <person name="Vavrova-Anderson J."/>
            <person name="Brown R."/>
            <person name="Browne H."/>
            <person name="Corton N."/>
            <person name="Hauser H."/>
            <person name="Gamble J."/>
            <person name="Gilderthorp R."/>
            <person name="Marcello L."/>
            <person name="McQuillan J."/>
            <person name="Otto T.D."/>
            <person name="Quail M.A."/>
            <person name="Sanders M.J."/>
            <person name="van Tonder A."/>
            <person name="Ginger M.L."/>
            <person name="Field M.C."/>
            <person name="Barry J.D."/>
            <person name="Hertz-Fowler C."/>
            <person name="Berriman M."/>
        </authorList>
    </citation>
    <scope>NUCLEOTIDE SEQUENCE [LARGE SCALE GENOMIC DNA]</scope>
    <source>
        <strain evidence="11 12">IL3000</strain>
    </source>
</reference>
<evidence type="ECO:0000256" key="7">
    <source>
        <dbReference type="ARBA" id="ARBA00023180"/>
    </source>
</evidence>
<keyword evidence="12" id="KW-1185">Reference proteome</keyword>
<sequence>MACFMIVIAVAFFFASSTTGVRGNSAVVQAGDNAEQFSLLCRIYNVAKNPPINYVDVQDPYEIVEEIDSINISVAEEKQFNETEPVDNSSVAQVKPITTREAAVAQATIRRITQKAHTILDEIRKVNATRDIEKVNDEFAQVIFGEGMNESHLCDGALKDVAERGSACGSPGLSSKGKSAGKNLVMDFFCLCAMRIDNNKEGIHDACGMQVGSSSRNGKHGWDTACPATSSTMWASVKKECGKRLQHYPKSTEEGHEVLRDFLKHLETGGFYRWSESNNNHISSDLKAGMLGTGVGAKENKGSDLICDGSRGKSGKTPAGICVYYGPSDWDKNIPWLVKFKAATASVESINNQTATIQRDIENLQTLLHRAEEIYETTKVISEVHNPATQANFHTASKRLTAYSAAWRQHPYAHLILLFVLL</sequence>
<dbReference type="Pfam" id="PF13206">
    <property type="entry name" value="VSG_B"/>
    <property type="match status" value="2"/>
</dbReference>
<gene>
    <name evidence="11" type="ORF">TCIL3000_0_55670</name>
</gene>
<evidence type="ECO:0000256" key="2">
    <source>
        <dbReference type="ARBA" id="ARBA00004609"/>
    </source>
</evidence>
<accession>F9WCK7</accession>
<evidence type="ECO:0000256" key="6">
    <source>
        <dbReference type="ARBA" id="ARBA00023136"/>
    </source>
</evidence>
<dbReference type="AlphaFoldDB" id="F9WCK7"/>
<evidence type="ECO:0000256" key="9">
    <source>
        <dbReference type="SAM" id="SignalP"/>
    </source>
</evidence>
<evidence type="ECO:0000256" key="8">
    <source>
        <dbReference type="ARBA" id="ARBA00023288"/>
    </source>
</evidence>
<feature type="domain" description="Trypanosome variant surface glycoprotein B-type N-terminal" evidence="10">
    <location>
        <begin position="24"/>
        <end position="84"/>
    </location>
</feature>
<dbReference type="Proteomes" id="UP000000702">
    <property type="component" value="Unassembled WGS sequence"/>
</dbReference>
<keyword evidence="5 9" id="KW-0732">Signal</keyword>
<evidence type="ECO:0000313" key="11">
    <source>
        <dbReference type="EMBL" id="CCD15001.1"/>
    </source>
</evidence>
<feature type="signal peptide" evidence="9">
    <location>
        <begin position="1"/>
        <end position="20"/>
    </location>
</feature>
<dbReference type="GO" id="GO:0005886">
    <property type="term" value="C:plasma membrane"/>
    <property type="evidence" value="ECO:0007669"/>
    <property type="project" value="UniProtKB-SubCell"/>
</dbReference>
<feature type="chain" id="PRO_5003394676" evidence="9">
    <location>
        <begin position="21"/>
        <end position="422"/>
    </location>
</feature>
<comment type="subcellular location">
    <subcellularLocation>
        <location evidence="2">Cell membrane</location>
        <topology evidence="2">Lipid-anchor</topology>
        <topology evidence="2">GPI-anchor</topology>
    </subcellularLocation>
</comment>
<dbReference type="InterPro" id="IPR025932">
    <property type="entry name" value="Trypano_VSG_B_N_dom"/>
</dbReference>
<evidence type="ECO:0000256" key="3">
    <source>
        <dbReference type="ARBA" id="ARBA00022475"/>
    </source>
</evidence>
<proteinExistence type="predicted"/>
<evidence type="ECO:0000259" key="10">
    <source>
        <dbReference type="Pfam" id="PF13206"/>
    </source>
</evidence>
<keyword evidence="4" id="KW-0336">GPI-anchor</keyword>
<name>F9WCK7_TRYCI</name>
<dbReference type="EMBL" id="CAEQ01001736">
    <property type="protein sequence ID" value="CCD15001.1"/>
    <property type="molecule type" value="Genomic_DNA"/>
</dbReference>
<evidence type="ECO:0000256" key="4">
    <source>
        <dbReference type="ARBA" id="ARBA00022622"/>
    </source>
</evidence>
<reference evidence="12" key="1">
    <citation type="submission" date="2011-07" db="EMBL/GenBank/DDBJ databases">
        <title>Divergent evolution of antigenic variation in African trypanosomes.</title>
        <authorList>
            <person name="Jackson A.P."/>
            <person name="Berry A."/>
            <person name="Allison H.C."/>
            <person name="Burton P."/>
            <person name="Anderson J."/>
            <person name="Aslett M."/>
            <person name="Brown R."/>
            <person name="Corton N."/>
            <person name="Harris D."/>
            <person name="Hauser H."/>
            <person name="Gamble J."/>
            <person name="Gilderthorp R."/>
            <person name="McQuillan J."/>
            <person name="Quail M.A."/>
            <person name="Sanders M."/>
            <person name="Van Tonder A."/>
            <person name="Ginger M.L."/>
            <person name="Donelson J.E."/>
            <person name="Field M.C."/>
            <person name="Barry J.D."/>
            <person name="Berriman M."/>
            <person name="Hertz-Fowler C."/>
        </authorList>
    </citation>
    <scope>NUCLEOTIDE SEQUENCE [LARGE SCALE GENOMIC DNA]</scope>
    <source>
        <strain evidence="12">IL3000</strain>
    </source>
</reference>
<comment type="caution">
    <text evidence="11">The sequence shown here is derived from an EMBL/GenBank/DDBJ whole genome shotgun (WGS) entry which is preliminary data.</text>
</comment>
<keyword evidence="8" id="KW-0449">Lipoprotein</keyword>
<keyword evidence="6" id="KW-0472">Membrane</keyword>
<comment type="function">
    <text evidence="1">VSG forms a coat on the surface of the parasite. The trypanosome evades the immune response of the host by expressing a series of antigenically distinct VSGs from an estimated 1000 VSG genes.</text>
</comment>
<keyword evidence="7" id="KW-0325">Glycoprotein</keyword>
<evidence type="ECO:0000256" key="1">
    <source>
        <dbReference type="ARBA" id="ARBA00002523"/>
    </source>
</evidence>
<evidence type="ECO:0000256" key="5">
    <source>
        <dbReference type="ARBA" id="ARBA00022729"/>
    </source>
</evidence>
<protein>
    <submittedName>
        <fullName evidence="11">Variant surface glycoprotein</fullName>
    </submittedName>
</protein>